<evidence type="ECO:0000256" key="10">
    <source>
        <dbReference type="ARBA" id="ARBA00023204"/>
    </source>
</evidence>
<dbReference type="AlphaFoldDB" id="A0A165ECP8"/>
<evidence type="ECO:0000256" key="9">
    <source>
        <dbReference type="ARBA" id="ARBA00023125"/>
    </source>
</evidence>
<dbReference type="GO" id="GO:0005829">
    <property type="term" value="C:cytosol"/>
    <property type="evidence" value="ECO:0007669"/>
    <property type="project" value="TreeGrafter"/>
</dbReference>
<dbReference type="Pfam" id="PF13481">
    <property type="entry name" value="AAA_25"/>
    <property type="match status" value="1"/>
</dbReference>
<dbReference type="GO" id="GO:0005524">
    <property type="term" value="F:ATP binding"/>
    <property type="evidence" value="ECO:0007669"/>
    <property type="project" value="UniProtKB-UniRule"/>
</dbReference>
<keyword evidence="1 11" id="KW-0479">Metal-binding</keyword>
<dbReference type="GO" id="GO:0008270">
    <property type="term" value="F:zinc ion binding"/>
    <property type="evidence" value="ECO:0007669"/>
    <property type="project" value="UniProtKB-KW"/>
</dbReference>
<evidence type="ECO:0000256" key="8">
    <source>
        <dbReference type="ARBA" id="ARBA00023016"/>
    </source>
</evidence>
<dbReference type="EMBL" id="CAACXN010000020">
    <property type="protein sequence ID" value="VEW15373.1"/>
    <property type="molecule type" value="Genomic_DNA"/>
</dbReference>
<dbReference type="Gene3D" id="3.30.230.10">
    <property type="match status" value="1"/>
</dbReference>
<keyword evidence="4 13" id="KW-0863">Zinc-finger</keyword>
<dbReference type="InterPro" id="IPR003593">
    <property type="entry name" value="AAA+_ATPase"/>
</dbReference>
<comment type="domain">
    <text evidence="11">The middle region has homology to RecA with ATPase motifs including the RadA KNRFG motif, while the C-terminus is homologous to Lon protease.</text>
</comment>
<feature type="domain" description="RecA family profile 1" evidence="14">
    <location>
        <begin position="58"/>
        <end position="207"/>
    </location>
</feature>
<reference evidence="15" key="2">
    <citation type="submission" date="2016-01" db="EMBL/GenBank/DDBJ databases">
        <authorList>
            <person name="Hong K.W."/>
        </authorList>
    </citation>
    <scope>NUCLEOTIDE SEQUENCE</scope>
    <source>
        <strain evidence="15">M40</strain>
    </source>
</reference>
<proteinExistence type="inferred from homology"/>
<keyword evidence="7 11" id="KW-0067">ATP-binding</keyword>
<feature type="binding site" evidence="11">
    <location>
        <begin position="87"/>
        <end position="94"/>
    </location>
    <ligand>
        <name>ATP</name>
        <dbReference type="ChEBI" id="CHEBI:30616"/>
    </ligand>
</feature>
<comment type="similarity">
    <text evidence="11 13">Belongs to the RecA family. RadA subfamily.</text>
</comment>
<feature type="region of interest" description="Lon-protease-like" evidence="11">
    <location>
        <begin position="345"/>
        <end position="458"/>
    </location>
</feature>
<dbReference type="STRING" id="33889.AVW13_07480"/>
<evidence type="ECO:0000313" key="16">
    <source>
        <dbReference type="EMBL" id="VEW15373.1"/>
    </source>
</evidence>
<reference evidence="16 18" key="3">
    <citation type="submission" date="2019-02" db="EMBL/GenBank/DDBJ databases">
        <authorList>
            <consortium name="Pathogen Informatics"/>
        </authorList>
    </citation>
    <scope>NUCLEOTIDE SEQUENCE [LARGE SCALE GENOMIC DNA]</scope>
    <source>
        <strain evidence="16 18">3012STDY7078520</strain>
    </source>
</reference>
<dbReference type="PANTHER" id="PTHR32472:SF10">
    <property type="entry name" value="DNA REPAIR PROTEIN RADA-LIKE PROTEIN"/>
    <property type="match status" value="1"/>
</dbReference>
<accession>A0A165ECP8</accession>
<dbReference type="HAMAP" id="MF_01498">
    <property type="entry name" value="RadA_bact"/>
    <property type="match status" value="1"/>
</dbReference>
<name>A0A165ECP8_9MICO</name>
<keyword evidence="8 11" id="KW-0346">Stress response</keyword>
<dbReference type="Gene3D" id="3.40.50.300">
    <property type="entry name" value="P-loop containing nucleotide triphosphate hydrolases"/>
    <property type="match status" value="1"/>
</dbReference>
<sequence length="458" mass="48239">MSYTCTECGYSTVKWLGRCPECQAWGTLEEKGQTASTVKTKVKKSSGAKSITKVDSTLAVARRTYVDEFDRVLGGGIVPGGVILLSGEPGVGKSTLLLDVAARAAKFESTVLYVTGEESAGQVRLRANRINALEENLLLAAETDLGTVLGMIEAEDPDLLIVDSIQTLASSEVDGVPGGVTQVREVAAALIREAKARSLSTVLVGHITKDGTIAGPRLLEHLVDVVCTFEGEKHSRLRMLRAVKNRFGPTDEVGCFDMEENGIRSLEDPSGLFLSRSTGSNPAGTCLTVTQEGKRPLLVEVQSLVTESAAGQARRSVSGVDSSRVAMMLAVLSQNISTTSFAKSDVFTATVGGARLTEPASDLAICLSLASAAKDSALYAKFVAIGEISLSGEIRNVPNIGQRLSEAARLGMNRAIVARGALRGVTVPDGMVVKECEHIAEAVATVVKNKSEDPADSK</sequence>
<dbReference type="GO" id="GO:0016787">
    <property type="term" value="F:hydrolase activity"/>
    <property type="evidence" value="ECO:0007669"/>
    <property type="project" value="UniProtKB-KW"/>
</dbReference>
<evidence type="ECO:0000256" key="2">
    <source>
        <dbReference type="ARBA" id="ARBA00022741"/>
    </source>
</evidence>
<evidence type="ECO:0000313" key="17">
    <source>
        <dbReference type="Proteomes" id="UP000076612"/>
    </source>
</evidence>
<gene>
    <name evidence="11" type="primary">radA</name>
    <name evidence="15" type="ORF">AVW13_07480</name>
    <name evidence="16" type="ORF">NCTC12391_03536</name>
</gene>
<dbReference type="NCBIfam" id="TIGR00416">
    <property type="entry name" value="sms"/>
    <property type="match status" value="1"/>
</dbReference>
<evidence type="ECO:0000313" key="18">
    <source>
        <dbReference type="Proteomes" id="UP000386281"/>
    </source>
</evidence>
<evidence type="ECO:0000259" key="14">
    <source>
        <dbReference type="PROSITE" id="PS50162"/>
    </source>
</evidence>
<dbReference type="PROSITE" id="PS50162">
    <property type="entry name" value="RECA_2"/>
    <property type="match status" value="1"/>
</dbReference>
<dbReference type="Pfam" id="PF13541">
    <property type="entry name" value="ChlI"/>
    <property type="match status" value="1"/>
</dbReference>
<dbReference type="SUPFAM" id="SSF54211">
    <property type="entry name" value="Ribosomal protein S5 domain 2-like"/>
    <property type="match status" value="1"/>
</dbReference>
<dbReference type="GO" id="GO:0003684">
    <property type="term" value="F:damaged DNA binding"/>
    <property type="evidence" value="ECO:0007669"/>
    <property type="project" value="InterPro"/>
</dbReference>
<dbReference type="InterPro" id="IPR004504">
    <property type="entry name" value="DNA_repair_RadA"/>
</dbReference>
<keyword evidence="9 11" id="KW-0238">DNA-binding</keyword>
<evidence type="ECO:0000256" key="3">
    <source>
        <dbReference type="ARBA" id="ARBA00022763"/>
    </source>
</evidence>
<reference evidence="17" key="1">
    <citation type="submission" date="2016-01" db="EMBL/GenBank/DDBJ databases">
        <title>Draft genome of Chromobacterium sp. F49.</title>
        <authorList>
            <person name="Hong K.W."/>
        </authorList>
    </citation>
    <scope>NUCLEOTIDE SEQUENCE [LARGE SCALE GENOMIC DNA]</scope>
    <source>
        <strain evidence="17">M40</strain>
    </source>
</reference>
<keyword evidence="10 11" id="KW-0234">DNA repair</keyword>
<dbReference type="InterPro" id="IPR014721">
    <property type="entry name" value="Ribsml_uS5_D2-typ_fold_subgr"/>
</dbReference>
<keyword evidence="5" id="KW-0378">Hydrolase</keyword>
<keyword evidence="2 11" id="KW-0547">Nucleotide-binding</keyword>
<evidence type="ECO:0000256" key="7">
    <source>
        <dbReference type="ARBA" id="ARBA00022840"/>
    </source>
</evidence>
<evidence type="ECO:0000256" key="12">
    <source>
        <dbReference type="NCBIfam" id="TIGR00416"/>
    </source>
</evidence>
<evidence type="ECO:0000256" key="4">
    <source>
        <dbReference type="ARBA" id="ARBA00022771"/>
    </source>
</evidence>
<evidence type="ECO:0000256" key="1">
    <source>
        <dbReference type="ARBA" id="ARBA00022723"/>
    </source>
</evidence>
<dbReference type="Proteomes" id="UP000386281">
    <property type="component" value="Unassembled WGS sequence"/>
</dbReference>
<evidence type="ECO:0000256" key="5">
    <source>
        <dbReference type="ARBA" id="ARBA00022801"/>
    </source>
</evidence>
<protein>
    <recommendedName>
        <fullName evidence="11 12">DNA repair protein RadA</fullName>
    </recommendedName>
</protein>
<dbReference type="SUPFAM" id="SSF52540">
    <property type="entry name" value="P-loop containing nucleoside triphosphate hydrolases"/>
    <property type="match status" value="1"/>
</dbReference>
<comment type="function">
    <text evidence="11">Plays a role in repairing double-strand DNA breaks, probably involving stabilizing or processing branched DNA or blocked replication forks.</text>
</comment>
<evidence type="ECO:0000256" key="13">
    <source>
        <dbReference type="RuleBase" id="RU003555"/>
    </source>
</evidence>
<evidence type="ECO:0000256" key="11">
    <source>
        <dbReference type="HAMAP-Rule" id="MF_01498"/>
    </source>
</evidence>
<keyword evidence="6 13" id="KW-0862">Zinc</keyword>
<dbReference type="Pfam" id="PF18073">
    <property type="entry name" value="Zn_ribbon_LapB"/>
    <property type="match status" value="1"/>
</dbReference>
<dbReference type="InterPro" id="IPR020588">
    <property type="entry name" value="RecA_ATP-bd"/>
</dbReference>
<feature type="short sequence motif" description="RadA KNRFG motif" evidence="11">
    <location>
        <begin position="244"/>
        <end position="248"/>
    </location>
</feature>
<dbReference type="InterPro" id="IPR041166">
    <property type="entry name" value="Rubredoxin_2"/>
</dbReference>
<keyword evidence="3 11" id="KW-0227">DNA damage</keyword>
<dbReference type="PANTHER" id="PTHR32472">
    <property type="entry name" value="DNA REPAIR PROTEIN RADA"/>
    <property type="match status" value="1"/>
</dbReference>
<dbReference type="CDD" id="cd01121">
    <property type="entry name" value="RadA_SMS_N"/>
    <property type="match status" value="1"/>
</dbReference>
<dbReference type="SMART" id="SM00382">
    <property type="entry name" value="AAA"/>
    <property type="match status" value="1"/>
</dbReference>
<dbReference type="InterPro" id="IPR020568">
    <property type="entry name" value="Ribosomal_Su5_D2-typ_SF"/>
</dbReference>
<dbReference type="PRINTS" id="PR01874">
    <property type="entry name" value="DNAREPAIRADA"/>
</dbReference>
<dbReference type="Proteomes" id="UP000076612">
    <property type="component" value="Unassembled WGS sequence"/>
</dbReference>
<dbReference type="EMBL" id="LQQR01000009">
    <property type="protein sequence ID" value="KZE22516.1"/>
    <property type="molecule type" value="Genomic_DNA"/>
</dbReference>
<dbReference type="InterPro" id="IPR027417">
    <property type="entry name" value="P-loop_NTPase"/>
</dbReference>
<organism evidence="16 18">
    <name type="scientific">Brevibacterium casei</name>
    <dbReference type="NCBI Taxonomy" id="33889"/>
    <lineage>
        <taxon>Bacteria</taxon>
        <taxon>Bacillati</taxon>
        <taxon>Actinomycetota</taxon>
        <taxon>Actinomycetes</taxon>
        <taxon>Micrococcales</taxon>
        <taxon>Brevibacteriaceae</taxon>
        <taxon>Brevibacterium</taxon>
    </lineage>
</organism>
<evidence type="ECO:0000313" key="15">
    <source>
        <dbReference type="EMBL" id="KZE22516.1"/>
    </source>
</evidence>
<dbReference type="FunFam" id="3.40.50.300:FF:000050">
    <property type="entry name" value="DNA repair protein RadA"/>
    <property type="match status" value="1"/>
</dbReference>
<dbReference type="RefSeq" id="WP_063249263.1">
    <property type="nucleotide sequence ID" value="NZ_CAACXN010000020.1"/>
</dbReference>
<dbReference type="GO" id="GO:0140664">
    <property type="term" value="F:ATP-dependent DNA damage sensor activity"/>
    <property type="evidence" value="ECO:0007669"/>
    <property type="project" value="InterPro"/>
</dbReference>
<comment type="function">
    <text evidence="13">DNA-dependent ATPase involved in processing of recombination intermediates, plays a role in repairing DNA breaks. Stimulates the branch migration of RecA-mediated strand transfer reactions, allowing the 3' invading strand to extend heteroduplex DNA faster. Binds ssDNA in the presence of ADP but not other nucleotides, has ATPase activity that is stimulated by ssDNA and various branched DNA structures, but inhibited by SSB. Does not have RecA's homology-searching function.</text>
</comment>
<evidence type="ECO:0000256" key="6">
    <source>
        <dbReference type="ARBA" id="ARBA00022833"/>
    </source>
</evidence>
<dbReference type="GO" id="GO:0000725">
    <property type="term" value="P:recombinational repair"/>
    <property type="evidence" value="ECO:0007669"/>
    <property type="project" value="UniProtKB-UniRule"/>
</dbReference>